<dbReference type="AlphaFoldDB" id="W2S299"/>
<dbReference type="PANTHER" id="PTHR34883">
    <property type="entry name" value="SERINE-RICH PROTEIN, PUTATIVE-RELATED-RELATED"/>
    <property type="match status" value="1"/>
</dbReference>
<name>W2S299_CYPE1</name>
<dbReference type="OrthoDB" id="2331100at2759"/>
<evidence type="ECO:0000313" key="2">
    <source>
        <dbReference type="EMBL" id="ETN42084.1"/>
    </source>
</evidence>
<dbReference type="SUPFAM" id="SSF49503">
    <property type="entry name" value="Cupredoxins"/>
    <property type="match status" value="1"/>
</dbReference>
<dbReference type="VEuPathDB" id="FungiDB:HMPREF1541_04023"/>
<dbReference type="STRING" id="1220924.W2S299"/>
<protein>
    <recommendedName>
        <fullName evidence="4">Blue (type 1) copper domain-containing protein</fullName>
    </recommendedName>
</protein>
<proteinExistence type="predicted"/>
<evidence type="ECO:0000313" key="3">
    <source>
        <dbReference type="Proteomes" id="UP000030752"/>
    </source>
</evidence>
<feature type="signal peptide" evidence="1">
    <location>
        <begin position="1"/>
        <end position="21"/>
    </location>
</feature>
<dbReference type="InterPro" id="IPR008972">
    <property type="entry name" value="Cupredoxin"/>
</dbReference>
<gene>
    <name evidence="2" type="ORF">HMPREF1541_04023</name>
</gene>
<dbReference type="InParanoid" id="W2S299"/>
<dbReference type="GeneID" id="19971362"/>
<keyword evidence="1" id="KW-0732">Signal</keyword>
<dbReference type="HOGENOM" id="CLU_053381_4_2_1"/>
<evidence type="ECO:0000256" key="1">
    <source>
        <dbReference type="SAM" id="SignalP"/>
    </source>
</evidence>
<dbReference type="eggNOG" id="ENOG502SPHR">
    <property type="taxonomic scope" value="Eukaryota"/>
</dbReference>
<dbReference type="PANTHER" id="PTHR34883:SF17">
    <property type="entry name" value="CUPREDOXIN"/>
    <property type="match status" value="1"/>
</dbReference>
<keyword evidence="3" id="KW-1185">Reference proteome</keyword>
<dbReference type="Proteomes" id="UP000030752">
    <property type="component" value="Unassembled WGS sequence"/>
</dbReference>
<reference evidence="2 3" key="1">
    <citation type="submission" date="2013-03" db="EMBL/GenBank/DDBJ databases">
        <title>The Genome Sequence of Phialophora europaea CBS 101466.</title>
        <authorList>
            <consortium name="The Broad Institute Genomics Platform"/>
            <person name="Cuomo C."/>
            <person name="de Hoog S."/>
            <person name="Gorbushina A."/>
            <person name="Walker B."/>
            <person name="Young S.K."/>
            <person name="Zeng Q."/>
            <person name="Gargeya S."/>
            <person name="Fitzgerald M."/>
            <person name="Haas B."/>
            <person name="Abouelleil A."/>
            <person name="Allen A.W."/>
            <person name="Alvarado L."/>
            <person name="Arachchi H.M."/>
            <person name="Berlin A.M."/>
            <person name="Chapman S.B."/>
            <person name="Gainer-Dewar J."/>
            <person name="Goldberg J."/>
            <person name="Griggs A."/>
            <person name="Gujja S."/>
            <person name="Hansen M."/>
            <person name="Howarth C."/>
            <person name="Imamovic A."/>
            <person name="Ireland A."/>
            <person name="Larimer J."/>
            <person name="McCowan C."/>
            <person name="Murphy C."/>
            <person name="Pearson M."/>
            <person name="Poon T.W."/>
            <person name="Priest M."/>
            <person name="Roberts A."/>
            <person name="Saif S."/>
            <person name="Shea T."/>
            <person name="Sisk P."/>
            <person name="Sykes S."/>
            <person name="Wortman J."/>
            <person name="Nusbaum C."/>
            <person name="Birren B."/>
        </authorList>
    </citation>
    <scope>NUCLEOTIDE SEQUENCE [LARGE SCALE GENOMIC DNA]</scope>
    <source>
        <strain evidence="2 3">CBS 101466</strain>
    </source>
</reference>
<dbReference type="RefSeq" id="XP_008716593.1">
    <property type="nucleotide sequence ID" value="XM_008718371.1"/>
</dbReference>
<dbReference type="EMBL" id="KB822719">
    <property type="protein sequence ID" value="ETN42084.1"/>
    <property type="molecule type" value="Genomic_DNA"/>
</dbReference>
<sequence length="204" mass="21109">MAFSRSTVFVAFTLLTSIASAVNIKIIAQQAFGNPDPFEFSPNEINAAIGDILEFHFVGPANGVLGSNMSVAQGVFGDPCKPAAGGFWSGFMGVNATSAEADMVFNVEVNSTDPIAFYCAQGPHCARGMHGVVNGAGDQTLRSYRNSIDVNFDATIPTEEPGFGGELVANNVSNIIPAVDPNAAGSIQVSLIATCAAVALTLFV</sequence>
<evidence type="ECO:0008006" key="4">
    <source>
        <dbReference type="Google" id="ProtNLM"/>
    </source>
</evidence>
<feature type="chain" id="PRO_5004824041" description="Blue (type 1) copper domain-containing protein" evidence="1">
    <location>
        <begin position="22"/>
        <end position="204"/>
    </location>
</feature>
<organism evidence="2 3">
    <name type="scientific">Cyphellophora europaea (strain CBS 101466)</name>
    <name type="common">Phialophora europaea</name>
    <dbReference type="NCBI Taxonomy" id="1220924"/>
    <lineage>
        <taxon>Eukaryota</taxon>
        <taxon>Fungi</taxon>
        <taxon>Dikarya</taxon>
        <taxon>Ascomycota</taxon>
        <taxon>Pezizomycotina</taxon>
        <taxon>Eurotiomycetes</taxon>
        <taxon>Chaetothyriomycetidae</taxon>
        <taxon>Chaetothyriales</taxon>
        <taxon>Cyphellophoraceae</taxon>
        <taxon>Cyphellophora</taxon>
    </lineage>
</organism>
<dbReference type="InterPro" id="IPR052953">
    <property type="entry name" value="Ser-rich/MCO-related"/>
</dbReference>
<accession>W2S299</accession>
<dbReference type="Gene3D" id="2.60.40.420">
    <property type="entry name" value="Cupredoxins - blue copper proteins"/>
    <property type="match status" value="1"/>
</dbReference>
<dbReference type="CDD" id="cd00920">
    <property type="entry name" value="Cupredoxin"/>
    <property type="match status" value="1"/>
</dbReference>